<sequence>MQPAMLDAAILEKLISAAVAAPSMHNTQPWRYRLNPDTVTLEVRAAPSGRCGTPIRWAGR</sequence>
<protein>
    <recommendedName>
        <fullName evidence="3">Nitroreductase domain-containing protein</fullName>
    </recommendedName>
</protein>
<gene>
    <name evidence="1" type="ORF">SSPO_017490</name>
</gene>
<organism evidence="1 2">
    <name type="scientific">Streptomyces antimycoticus</name>
    <dbReference type="NCBI Taxonomy" id="68175"/>
    <lineage>
        <taxon>Bacteria</taxon>
        <taxon>Bacillati</taxon>
        <taxon>Actinomycetota</taxon>
        <taxon>Actinomycetes</taxon>
        <taxon>Kitasatosporales</taxon>
        <taxon>Streptomycetaceae</taxon>
        <taxon>Streptomyces</taxon>
        <taxon>Streptomyces violaceusniger group</taxon>
    </lineage>
</organism>
<dbReference type="EMBL" id="AP019620">
    <property type="protein sequence ID" value="BBJ39031.1"/>
    <property type="molecule type" value="Genomic_DNA"/>
</dbReference>
<dbReference type="GO" id="GO:0016491">
    <property type="term" value="F:oxidoreductase activity"/>
    <property type="evidence" value="ECO:0007669"/>
    <property type="project" value="InterPro"/>
</dbReference>
<name>A0A499UPD9_9ACTN</name>
<dbReference type="InterPro" id="IPR000415">
    <property type="entry name" value="Nitroreductase-like"/>
</dbReference>
<dbReference type="SUPFAM" id="SSF55469">
    <property type="entry name" value="FMN-dependent nitroreductase-like"/>
    <property type="match status" value="1"/>
</dbReference>
<evidence type="ECO:0000313" key="2">
    <source>
        <dbReference type="Proteomes" id="UP000463951"/>
    </source>
</evidence>
<dbReference type="Gene3D" id="3.40.109.10">
    <property type="entry name" value="NADH Oxidase"/>
    <property type="match status" value="1"/>
</dbReference>
<evidence type="ECO:0008006" key="3">
    <source>
        <dbReference type="Google" id="ProtNLM"/>
    </source>
</evidence>
<dbReference type="Proteomes" id="UP000463951">
    <property type="component" value="Chromosome"/>
</dbReference>
<evidence type="ECO:0000313" key="1">
    <source>
        <dbReference type="EMBL" id="BBJ39031.1"/>
    </source>
</evidence>
<reference evidence="1 2" key="1">
    <citation type="journal article" date="2020" name="Int. J. Syst. Evol. Microbiol.">
        <title>Reclassification of Streptomyces castelarensis and Streptomyces sporoclivatus as later heterotypic synonyms of Streptomyces antimycoticus.</title>
        <authorList>
            <person name="Komaki H."/>
            <person name="Tamura T."/>
        </authorList>
    </citation>
    <scope>NUCLEOTIDE SEQUENCE [LARGE SCALE GENOMIC DNA]</scope>
    <source>
        <strain evidence="1 2">NBRC 100767</strain>
    </source>
</reference>
<accession>A0A499UPD9</accession>
<dbReference type="AlphaFoldDB" id="A0A499UPD9"/>
<proteinExistence type="predicted"/>